<feature type="region of interest" description="Disordered" evidence="1">
    <location>
        <begin position="169"/>
        <end position="249"/>
    </location>
</feature>
<feature type="compositionally biased region" description="Low complexity" evidence="1">
    <location>
        <begin position="347"/>
        <end position="358"/>
    </location>
</feature>
<dbReference type="EMBL" id="AWGH01000004">
    <property type="protein sequence ID" value="ODO05147.1"/>
    <property type="molecule type" value="Genomic_DNA"/>
</dbReference>
<evidence type="ECO:0000313" key="3">
    <source>
        <dbReference type="Proteomes" id="UP000094819"/>
    </source>
</evidence>
<organism evidence="2 3">
    <name type="scientific">Cryptococcus wingfieldii CBS 7118</name>
    <dbReference type="NCBI Taxonomy" id="1295528"/>
    <lineage>
        <taxon>Eukaryota</taxon>
        <taxon>Fungi</taxon>
        <taxon>Dikarya</taxon>
        <taxon>Basidiomycota</taxon>
        <taxon>Agaricomycotina</taxon>
        <taxon>Tremellomycetes</taxon>
        <taxon>Tremellales</taxon>
        <taxon>Cryptococcaceae</taxon>
        <taxon>Cryptococcus</taxon>
    </lineage>
</organism>
<feature type="compositionally biased region" description="Basic residues" evidence="1">
    <location>
        <begin position="237"/>
        <end position="249"/>
    </location>
</feature>
<sequence>MSSDSQYFSGISPTVPYPFPFSLPTYRDTSTEDLSAHSVATPSYEEEAEEGLFIDGVKVSQDVFFNYHFGIQPVPEAGANVETAGSPTCDFSIATISAPATSQITSTTTFNTPTNNFSTCPAPSTNELSARTVVTPSHEEEAEAELFINGVKVSQEAFFNYQFGIQPAPEKAGTIDDTAGSLTREPSIVPISPPTTPKFASTAISKTPITPTQKSAGKKRSPNPSNKSPAKAPTPAHLKRAGIKRTKKHTRSSMACECCRLVQRGVSTPHLIQEPVKEADMSISGMWTTSMYRCERCTSRGYKCCFWLEGRGEGKLRPRAIELGLEIFTEDGKKMVIAPERSQIGVQAGPSQPASAASLEQSSSDRSSPGTTPSFTPSTSTPNISYSISAPSSQASINLTTPSSPMVNITGPAPAFESQPAAAPSFNYGFNGLAAIPEFQAQPAKSEIDWSFGSYVTSTPTTASNVHVSLPAPTTASPAPATFGPTLGLEMDVAGKGPWDFPADSPAAPLFTGPAMTNNSLGLEGMMDVGSSCEAGGQPFYWDELEAMA</sequence>
<evidence type="ECO:0000313" key="2">
    <source>
        <dbReference type="EMBL" id="ODO05147.1"/>
    </source>
</evidence>
<feature type="region of interest" description="Disordered" evidence="1">
    <location>
        <begin position="345"/>
        <end position="387"/>
    </location>
</feature>
<gene>
    <name evidence="2" type="ORF">L198_01835</name>
</gene>
<dbReference type="AlphaFoldDB" id="A0A1E3JY63"/>
<dbReference type="Proteomes" id="UP000094819">
    <property type="component" value="Unassembled WGS sequence"/>
</dbReference>
<dbReference type="GeneID" id="30191048"/>
<dbReference type="RefSeq" id="XP_019033802.1">
    <property type="nucleotide sequence ID" value="XM_019173995.1"/>
</dbReference>
<feature type="compositionally biased region" description="Polar residues" evidence="1">
    <location>
        <begin position="198"/>
        <end position="215"/>
    </location>
</feature>
<reference evidence="2 3" key="1">
    <citation type="submission" date="2016-06" db="EMBL/GenBank/DDBJ databases">
        <title>Evolution of pathogenesis and genome organization in the Tremellales.</title>
        <authorList>
            <person name="Cuomo C."/>
            <person name="Litvintseva A."/>
            <person name="Heitman J."/>
            <person name="Chen Y."/>
            <person name="Sun S."/>
            <person name="Springer D."/>
            <person name="Dromer F."/>
            <person name="Young S."/>
            <person name="Zeng Q."/>
            <person name="Chapman S."/>
            <person name="Gujja S."/>
            <person name="Saif S."/>
            <person name="Birren B."/>
        </authorList>
    </citation>
    <scope>NUCLEOTIDE SEQUENCE [LARGE SCALE GENOMIC DNA]</scope>
    <source>
        <strain evidence="2 3">CBS 7118</strain>
    </source>
</reference>
<dbReference type="OrthoDB" id="10355034at2759"/>
<keyword evidence="3" id="KW-1185">Reference proteome</keyword>
<protein>
    <submittedName>
        <fullName evidence="2">Uncharacterized protein</fullName>
    </submittedName>
</protein>
<feature type="compositionally biased region" description="Low complexity" evidence="1">
    <location>
        <begin position="367"/>
        <end position="387"/>
    </location>
</feature>
<accession>A0A1E3JY63</accession>
<name>A0A1E3JY63_9TREE</name>
<proteinExistence type="predicted"/>
<comment type="caution">
    <text evidence="2">The sequence shown here is derived from an EMBL/GenBank/DDBJ whole genome shotgun (WGS) entry which is preliminary data.</text>
</comment>
<evidence type="ECO:0000256" key="1">
    <source>
        <dbReference type="SAM" id="MobiDB-lite"/>
    </source>
</evidence>